<keyword evidence="4" id="KW-1185">Reference proteome</keyword>
<dbReference type="InterPro" id="IPR017930">
    <property type="entry name" value="Myb_dom"/>
</dbReference>
<dbReference type="Proteomes" id="UP000265703">
    <property type="component" value="Unassembled WGS sequence"/>
</dbReference>
<evidence type="ECO:0000259" key="1">
    <source>
        <dbReference type="PROSITE" id="PS50090"/>
    </source>
</evidence>
<dbReference type="SUPFAM" id="SSF46689">
    <property type="entry name" value="Homeodomain-like"/>
    <property type="match status" value="1"/>
</dbReference>
<dbReference type="PROSITE" id="PS50090">
    <property type="entry name" value="MYB_LIKE"/>
    <property type="match status" value="1"/>
</dbReference>
<dbReference type="InterPro" id="IPR050560">
    <property type="entry name" value="MYB_TF"/>
</dbReference>
<dbReference type="GO" id="GO:0000981">
    <property type="term" value="F:DNA-binding transcription factor activity, RNA polymerase II-specific"/>
    <property type="evidence" value="ECO:0007669"/>
    <property type="project" value="TreeGrafter"/>
</dbReference>
<accession>A0A397T916</accession>
<feature type="domain" description="HTH myb-type" evidence="2">
    <location>
        <begin position="49"/>
        <end position="103"/>
    </location>
</feature>
<reference evidence="3 4" key="1">
    <citation type="submission" date="2018-06" db="EMBL/GenBank/DDBJ databases">
        <title>Comparative genomics reveals the genomic features of Rhizophagus irregularis, R. cerebriforme, R. diaphanum and Gigaspora rosea, and their symbiotic lifestyle signature.</title>
        <authorList>
            <person name="Morin E."/>
            <person name="San Clemente H."/>
            <person name="Chen E.C.H."/>
            <person name="De La Providencia I."/>
            <person name="Hainaut M."/>
            <person name="Kuo A."/>
            <person name="Kohler A."/>
            <person name="Murat C."/>
            <person name="Tang N."/>
            <person name="Roy S."/>
            <person name="Loubradou J."/>
            <person name="Henrissat B."/>
            <person name="Grigoriev I.V."/>
            <person name="Corradi N."/>
            <person name="Roux C."/>
            <person name="Martin F.M."/>
        </authorList>
    </citation>
    <scope>NUCLEOTIDE SEQUENCE [LARGE SCALE GENOMIC DNA]</scope>
    <source>
        <strain evidence="3 4">DAOM 227022</strain>
    </source>
</reference>
<evidence type="ECO:0000313" key="3">
    <source>
        <dbReference type="EMBL" id="RIA94733.1"/>
    </source>
</evidence>
<dbReference type="CDD" id="cd00167">
    <property type="entry name" value="SANT"/>
    <property type="match status" value="2"/>
</dbReference>
<dbReference type="OrthoDB" id="2143914at2759"/>
<protein>
    <recommendedName>
        <fullName evidence="5">Homeodomain-like protein</fullName>
    </recommendedName>
</protein>
<dbReference type="PANTHER" id="PTHR45614">
    <property type="entry name" value="MYB PROTEIN-RELATED"/>
    <property type="match status" value="1"/>
</dbReference>
<name>A0A397T916_9GLOM</name>
<dbReference type="STRING" id="658196.A0A397T916"/>
<dbReference type="PROSITE" id="PS51294">
    <property type="entry name" value="HTH_MYB"/>
    <property type="match status" value="1"/>
</dbReference>
<evidence type="ECO:0000259" key="2">
    <source>
        <dbReference type="PROSITE" id="PS51294"/>
    </source>
</evidence>
<sequence length="303" mass="34629">MPEEDRLLIRLVTEYSVDGEDIDWSILEQHFRGTRDSKQIRERWVNHLNPRIKKRKFSDKEIKIIEDECSKHKFKWAKIAKKIPNATPLMIKNFYNNRLKKKNPANNRRLINSAAITPYTINNFNNNPITSIPTLTTTTTTTIKTNNTTNINNITTDNNPNDDYNYFINNEYLREKDGYYDGSNLRRNNSVNSERTAVNNDSYHTSLTRNSSITSVKTNYSTKTLVEYESPNPHFPIKISSPSLPSPPLSSEMSNFPIKGDKKLEVLATVADIVSQSEPSSPTVPQTTKTKKLGIMAISNLLS</sequence>
<dbReference type="SMART" id="SM00717">
    <property type="entry name" value="SANT"/>
    <property type="match status" value="2"/>
</dbReference>
<dbReference type="GO" id="GO:0000978">
    <property type="term" value="F:RNA polymerase II cis-regulatory region sequence-specific DNA binding"/>
    <property type="evidence" value="ECO:0007669"/>
    <property type="project" value="TreeGrafter"/>
</dbReference>
<dbReference type="InterPro" id="IPR001005">
    <property type="entry name" value="SANT/Myb"/>
</dbReference>
<organism evidence="3 4">
    <name type="scientific">Glomus cerebriforme</name>
    <dbReference type="NCBI Taxonomy" id="658196"/>
    <lineage>
        <taxon>Eukaryota</taxon>
        <taxon>Fungi</taxon>
        <taxon>Fungi incertae sedis</taxon>
        <taxon>Mucoromycota</taxon>
        <taxon>Glomeromycotina</taxon>
        <taxon>Glomeromycetes</taxon>
        <taxon>Glomerales</taxon>
        <taxon>Glomeraceae</taxon>
        <taxon>Glomus</taxon>
    </lineage>
</organism>
<gene>
    <name evidence="3" type="ORF">C1645_817647</name>
</gene>
<dbReference type="GO" id="GO:0005634">
    <property type="term" value="C:nucleus"/>
    <property type="evidence" value="ECO:0007669"/>
    <property type="project" value="TreeGrafter"/>
</dbReference>
<dbReference type="Gene3D" id="1.10.10.60">
    <property type="entry name" value="Homeodomain-like"/>
    <property type="match status" value="2"/>
</dbReference>
<dbReference type="PANTHER" id="PTHR45614:SF25">
    <property type="entry name" value="MYB PROTEIN"/>
    <property type="match status" value="1"/>
</dbReference>
<evidence type="ECO:0000313" key="4">
    <source>
        <dbReference type="Proteomes" id="UP000265703"/>
    </source>
</evidence>
<comment type="caution">
    <text evidence="3">The sequence shown here is derived from an EMBL/GenBank/DDBJ whole genome shotgun (WGS) entry which is preliminary data.</text>
</comment>
<proteinExistence type="predicted"/>
<feature type="domain" description="Myb-like" evidence="1">
    <location>
        <begin position="1"/>
        <end position="48"/>
    </location>
</feature>
<evidence type="ECO:0008006" key="5">
    <source>
        <dbReference type="Google" id="ProtNLM"/>
    </source>
</evidence>
<dbReference type="Pfam" id="PF13921">
    <property type="entry name" value="Myb_DNA-bind_6"/>
    <property type="match status" value="1"/>
</dbReference>
<dbReference type="InterPro" id="IPR009057">
    <property type="entry name" value="Homeodomain-like_sf"/>
</dbReference>
<dbReference type="AlphaFoldDB" id="A0A397T916"/>
<dbReference type="EMBL" id="QKYT01000075">
    <property type="protein sequence ID" value="RIA94733.1"/>
    <property type="molecule type" value="Genomic_DNA"/>
</dbReference>